<keyword evidence="1 2" id="KW-0808">Transferase</keyword>
<dbReference type="GO" id="GO:0016740">
    <property type="term" value="F:transferase activity"/>
    <property type="evidence" value="ECO:0007669"/>
    <property type="project" value="UniProtKB-KW"/>
</dbReference>
<organism evidence="2 3">
    <name type="scientific">Dongia rigui</name>
    <dbReference type="NCBI Taxonomy" id="940149"/>
    <lineage>
        <taxon>Bacteria</taxon>
        <taxon>Pseudomonadati</taxon>
        <taxon>Pseudomonadota</taxon>
        <taxon>Alphaproteobacteria</taxon>
        <taxon>Rhodospirillales</taxon>
        <taxon>Dongiaceae</taxon>
        <taxon>Dongia</taxon>
    </lineage>
</organism>
<dbReference type="SUPFAM" id="SSF89796">
    <property type="entry name" value="CoA-transferase family III (CaiB/BaiF)"/>
    <property type="match status" value="1"/>
</dbReference>
<dbReference type="InterPro" id="IPR003673">
    <property type="entry name" value="CoA-Trfase_fam_III"/>
</dbReference>
<evidence type="ECO:0000256" key="1">
    <source>
        <dbReference type="ARBA" id="ARBA00022679"/>
    </source>
</evidence>
<evidence type="ECO:0000313" key="3">
    <source>
        <dbReference type="Proteomes" id="UP001271769"/>
    </source>
</evidence>
<proteinExistence type="predicted"/>
<comment type="caution">
    <text evidence="2">The sequence shown here is derived from an EMBL/GenBank/DDBJ whole genome shotgun (WGS) entry which is preliminary data.</text>
</comment>
<dbReference type="EC" id="2.8.3.-" evidence="2"/>
<dbReference type="RefSeq" id="WP_320501521.1">
    <property type="nucleotide sequence ID" value="NZ_JAXCLX010000002.1"/>
</dbReference>
<dbReference type="Gene3D" id="3.30.1540.10">
    <property type="entry name" value="formyl-coa transferase, domain 3"/>
    <property type="match status" value="1"/>
</dbReference>
<gene>
    <name evidence="2" type="ORF">SMD31_14010</name>
</gene>
<dbReference type="InterPro" id="IPR023606">
    <property type="entry name" value="CoA-Trfase_III_dom_1_sf"/>
</dbReference>
<protein>
    <submittedName>
        <fullName evidence="2">CoA transferase</fullName>
        <ecNumber evidence="2">2.8.3.-</ecNumber>
    </submittedName>
</protein>
<dbReference type="InterPro" id="IPR050483">
    <property type="entry name" value="CoA-transferase_III_domain"/>
</dbReference>
<sequence length="390" mass="41543">MAQSGASAAPVEGPLAGIIVVDLTRVLAGPFCTMLLADLGARVIKVENPKGGDDSRAYGPFINGKSGYFIAQNRGKESIALDLKNEGDQAILHRLLKRADVLIENFRPGTMARLGFGPEEMKKRYPQLIFASTSGFGQTGPYADRPAYDIIAQAMGGIMSITGHEGSEPTRVGASIGDLGAGLFTALGIVSALHHRNRSGEGITVDVAMLDSQLALLENAIARYYSTGKAPKPLGARHPSIAPFEAYRTQDSHVVIACGNDSLFRTFCGVIEHPHLADDPRFATNAKRSENVVALKAALEAFLTEKPSAHWLELFNRTGIPSAPINDVAQAIHDPQVQHRQIVLPVADESVAPLAVAGSPIKFSGFATPATRPAAPELDQDRARILADFP</sequence>
<dbReference type="PANTHER" id="PTHR48207:SF3">
    <property type="entry name" value="SUCCINATE--HYDROXYMETHYLGLUTARATE COA-TRANSFERASE"/>
    <property type="match status" value="1"/>
</dbReference>
<keyword evidence="3" id="KW-1185">Reference proteome</keyword>
<dbReference type="Pfam" id="PF02515">
    <property type="entry name" value="CoA_transf_3"/>
    <property type="match status" value="1"/>
</dbReference>
<dbReference type="EMBL" id="JAXCLX010000002">
    <property type="protein sequence ID" value="MDY0873053.1"/>
    <property type="molecule type" value="Genomic_DNA"/>
</dbReference>
<dbReference type="PANTHER" id="PTHR48207">
    <property type="entry name" value="SUCCINATE--HYDROXYMETHYLGLUTARATE COA-TRANSFERASE"/>
    <property type="match status" value="1"/>
</dbReference>
<evidence type="ECO:0000313" key="2">
    <source>
        <dbReference type="EMBL" id="MDY0873053.1"/>
    </source>
</evidence>
<name>A0ABU5E0F3_9PROT</name>
<dbReference type="Gene3D" id="3.40.50.10540">
    <property type="entry name" value="Crotonobetainyl-coa:carnitine coa-transferase, domain 1"/>
    <property type="match status" value="1"/>
</dbReference>
<accession>A0ABU5E0F3</accession>
<dbReference type="Proteomes" id="UP001271769">
    <property type="component" value="Unassembled WGS sequence"/>
</dbReference>
<reference evidence="2 3" key="1">
    <citation type="journal article" date="2013" name="Antonie Van Leeuwenhoek">
        <title>Dongia rigui sp. nov., isolated from freshwater of a large wetland in Korea.</title>
        <authorList>
            <person name="Baik K.S."/>
            <person name="Hwang Y.M."/>
            <person name="Choi J.S."/>
            <person name="Kwon J."/>
            <person name="Seong C.N."/>
        </authorList>
    </citation>
    <scope>NUCLEOTIDE SEQUENCE [LARGE SCALE GENOMIC DNA]</scope>
    <source>
        <strain evidence="2 3">04SU4-P</strain>
    </source>
</reference>
<dbReference type="InterPro" id="IPR044855">
    <property type="entry name" value="CoA-Trfase_III_dom3_sf"/>
</dbReference>